<dbReference type="InterPro" id="IPR002942">
    <property type="entry name" value="S4_RNA-bd"/>
</dbReference>
<dbReference type="GO" id="GO:0000455">
    <property type="term" value="P:enzyme-directed rRNA pseudouridine synthesis"/>
    <property type="evidence" value="ECO:0007669"/>
    <property type="project" value="UniProtKB-ARBA"/>
</dbReference>
<feature type="domain" description="RNA-binding S4" evidence="7">
    <location>
        <begin position="3"/>
        <end position="62"/>
    </location>
</feature>
<dbReference type="InterPro" id="IPR018496">
    <property type="entry name" value="PsdUridine_synth_RsuA/RluB_CS"/>
</dbReference>
<evidence type="ECO:0000313" key="9">
    <source>
        <dbReference type="Proteomes" id="UP000309215"/>
    </source>
</evidence>
<evidence type="ECO:0000256" key="2">
    <source>
        <dbReference type="ARBA" id="ARBA00022884"/>
    </source>
</evidence>
<dbReference type="SMART" id="SM00363">
    <property type="entry name" value="S4"/>
    <property type="match status" value="1"/>
</dbReference>
<dbReference type="FunFam" id="3.10.290.10:FF:000003">
    <property type="entry name" value="Pseudouridine synthase"/>
    <property type="match status" value="1"/>
</dbReference>
<dbReference type="GO" id="GO:0120159">
    <property type="term" value="F:rRNA pseudouridine synthase activity"/>
    <property type="evidence" value="ECO:0007669"/>
    <property type="project" value="UniProtKB-ARBA"/>
</dbReference>
<reference evidence="8 9" key="1">
    <citation type="submission" date="2019-04" db="EMBL/GenBank/DDBJ databases">
        <authorList>
            <person name="Li Y."/>
            <person name="Wang J."/>
        </authorList>
    </citation>
    <scope>NUCLEOTIDE SEQUENCE [LARGE SCALE GENOMIC DNA]</scope>
    <source>
        <strain evidence="8 9">DSM 14668</strain>
    </source>
</reference>
<dbReference type="AlphaFoldDB" id="A0A4U1J7E4"/>
<dbReference type="InterPro" id="IPR050343">
    <property type="entry name" value="RsuA_PseudoU_synthase"/>
</dbReference>
<sequence>MEERLQKIIARSGVSSRRAAEELVTAGRVRVNGRVVTELGAKADPRRDKIEVDGKRLTAESPVYLVLHKPRNVVSTLHDPEGRPTVADLVRGAGARVYPVGRLDFATSGVLLLTNDGEFSNGMLHPRGGVPKTYVLKVRGVMDEGDADVWRTGVELEDGKTLPADVRILRHEGDKTWLEITLREGRNQQIRRMGEATGFPVMRLARLSFAGVTSEGLLPGKWRLLTVDELLAIRKEFGVPKRVRPAVDQMPAQRAKQQRPRAHVGAAPRDRGERGERGERPRAGHTTREGGREERRARPADRRERGTSGPPRERGTSGPPRERGTSGPPRERGTSGPPRERGTSGPRERKRPT</sequence>
<dbReference type="FunFam" id="3.30.70.1560:FF:000001">
    <property type="entry name" value="Pseudouridine synthase"/>
    <property type="match status" value="1"/>
</dbReference>
<dbReference type="InterPro" id="IPR006145">
    <property type="entry name" value="PsdUridine_synth_RsuA/RluA"/>
</dbReference>
<dbReference type="InterPro" id="IPR020103">
    <property type="entry name" value="PsdUridine_synth_cat_dom_sf"/>
</dbReference>
<dbReference type="Pfam" id="PF01479">
    <property type="entry name" value="S4"/>
    <property type="match status" value="1"/>
</dbReference>
<dbReference type="Proteomes" id="UP000309215">
    <property type="component" value="Unassembled WGS sequence"/>
</dbReference>
<keyword evidence="9" id="KW-1185">Reference proteome</keyword>
<evidence type="ECO:0000256" key="1">
    <source>
        <dbReference type="ARBA" id="ARBA00008348"/>
    </source>
</evidence>
<feature type="region of interest" description="Disordered" evidence="6">
    <location>
        <begin position="244"/>
        <end position="353"/>
    </location>
</feature>
<dbReference type="GO" id="GO:0003723">
    <property type="term" value="F:RNA binding"/>
    <property type="evidence" value="ECO:0007669"/>
    <property type="project" value="UniProtKB-KW"/>
</dbReference>
<dbReference type="RefSeq" id="WP_136931848.1">
    <property type="nucleotide sequence ID" value="NZ_SSMQ01000030.1"/>
</dbReference>
<dbReference type="PANTHER" id="PTHR47683:SF3">
    <property type="entry name" value="RIBOSOMAL LARGE SUBUNIT PSEUDOURIDINE SYNTHASE B"/>
    <property type="match status" value="1"/>
</dbReference>
<keyword evidence="2 4" id="KW-0694">RNA-binding</keyword>
<comment type="caution">
    <text evidence="8">The sequence shown here is derived from an EMBL/GenBank/DDBJ whole genome shotgun (WGS) entry which is preliminary data.</text>
</comment>
<dbReference type="InterPro" id="IPR020094">
    <property type="entry name" value="TruA/RsuA/RluB/E/F_N"/>
</dbReference>
<evidence type="ECO:0000256" key="3">
    <source>
        <dbReference type="ARBA" id="ARBA00023235"/>
    </source>
</evidence>
<evidence type="ECO:0000256" key="6">
    <source>
        <dbReference type="SAM" id="MobiDB-lite"/>
    </source>
</evidence>
<comment type="similarity">
    <text evidence="1 5">Belongs to the pseudouridine synthase RsuA family.</text>
</comment>
<dbReference type="InterPro" id="IPR036986">
    <property type="entry name" value="S4_RNA-bd_sf"/>
</dbReference>
<evidence type="ECO:0000256" key="4">
    <source>
        <dbReference type="PROSITE-ProRule" id="PRU00182"/>
    </source>
</evidence>
<gene>
    <name evidence="8" type="ORF">E8A74_26365</name>
</gene>
<dbReference type="Gene3D" id="3.10.290.10">
    <property type="entry name" value="RNA-binding S4 domain"/>
    <property type="match status" value="1"/>
</dbReference>
<dbReference type="OrthoDB" id="9807213at2"/>
<dbReference type="EC" id="5.4.99.-" evidence="5"/>
<dbReference type="InterPro" id="IPR000748">
    <property type="entry name" value="PsdUridine_synth_RsuA/RluB/E/F"/>
</dbReference>
<dbReference type="InterPro" id="IPR042092">
    <property type="entry name" value="PsdUridine_s_RsuA/RluB/E/F_cat"/>
</dbReference>
<dbReference type="PROSITE" id="PS50889">
    <property type="entry name" value="S4"/>
    <property type="match status" value="1"/>
</dbReference>
<organism evidence="8 9">
    <name type="scientific">Polyangium fumosum</name>
    <dbReference type="NCBI Taxonomy" id="889272"/>
    <lineage>
        <taxon>Bacteria</taxon>
        <taxon>Pseudomonadati</taxon>
        <taxon>Myxococcota</taxon>
        <taxon>Polyangia</taxon>
        <taxon>Polyangiales</taxon>
        <taxon>Polyangiaceae</taxon>
        <taxon>Polyangium</taxon>
    </lineage>
</organism>
<protein>
    <recommendedName>
        <fullName evidence="5">Pseudouridine synthase</fullName>
        <ecNumber evidence="5">5.4.99.-</ecNumber>
    </recommendedName>
</protein>
<keyword evidence="3 5" id="KW-0413">Isomerase</keyword>
<dbReference type="Gene3D" id="3.30.70.1560">
    <property type="entry name" value="Alpha-L RNA-binding motif"/>
    <property type="match status" value="1"/>
</dbReference>
<dbReference type="PANTHER" id="PTHR47683">
    <property type="entry name" value="PSEUDOURIDINE SYNTHASE FAMILY PROTEIN-RELATED"/>
    <property type="match status" value="1"/>
</dbReference>
<dbReference type="EMBL" id="SSMQ01000030">
    <property type="protein sequence ID" value="TKD03264.1"/>
    <property type="molecule type" value="Genomic_DNA"/>
</dbReference>
<accession>A0A4U1J7E4</accession>
<dbReference type="Gene3D" id="3.30.70.580">
    <property type="entry name" value="Pseudouridine synthase I, catalytic domain, N-terminal subdomain"/>
    <property type="match status" value="1"/>
</dbReference>
<evidence type="ECO:0000256" key="5">
    <source>
        <dbReference type="RuleBase" id="RU003887"/>
    </source>
</evidence>
<dbReference type="SUPFAM" id="SSF55120">
    <property type="entry name" value="Pseudouridine synthase"/>
    <property type="match status" value="1"/>
</dbReference>
<proteinExistence type="inferred from homology"/>
<dbReference type="NCBIfam" id="TIGR00093">
    <property type="entry name" value="pseudouridine synthase"/>
    <property type="match status" value="1"/>
</dbReference>
<dbReference type="CDD" id="cd02870">
    <property type="entry name" value="PseudoU_synth_RsuA_like"/>
    <property type="match status" value="1"/>
</dbReference>
<dbReference type="PROSITE" id="PS01149">
    <property type="entry name" value="PSI_RSU"/>
    <property type="match status" value="1"/>
</dbReference>
<feature type="compositionally biased region" description="Basic and acidic residues" evidence="6">
    <location>
        <begin position="268"/>
        <end position="342"/>
    </location>
</feature>
<dbReference type="GO" id="GO:0005829">
    <property type="term" value="C:cytosol"/>
    <property type="evidence" value="ECO:0007669"/>
    <property type="project" value="UniProtKB-ARBA"/>
</dbReference>
<dbReference type="Pfam" id="PF00849">
    <property type="entry name" value="PseudoU_synth_2"/>
    <property type="match status" value="1"/>
</dbReference>
<dbReference type="SUPFAM" id="SSF55174">
    <property type="entry name" value="Alpha-L RNA-binding motif"/>
    <property type="match status" value="1"/>
</dbReference>
<evidence type="ECO:0000313" key="8">
    <source>
        <dbReference type="EMBL" id="TKD03264.1"/>
    </source>
</evidence>
<name>A0A4U1J7E4_9BACT</name>
<dbReference type="CDD" id="cd00165">
    <property type="entry name" value="S4"/>
    <property type="match status" value="1"/>
</dbReference>
<evidence type="ECO:0000259" key="7">
    <source>
        <dbReference type="SMART" id="SM00363"/>
    </source>
</evidence>